<dbReference type="InterPro" id="IPR016181">
    <property type="entry name" value="Acyl_CoA_acyltransferase"/>
</dbReference>
<dbReference type="Gene3D" id="3.40.630.30">
    <property type="match status" value="1"/>
</dbReference>
<dbReference type="SUPFAM" id="SSF55729">
    <property type="entry name" value="Acyl-CoA N-acyltransferases (Nat)"/>
    <property type="match status" value="1"/>
</dbReference>
<proteinExistence type="predicted"/>
<keyword evidence="3" id="KW-1185">Reference proteome</keyword>
<dbReference type="GO" id="GO:0016747">
    <property type="term" value="F:acyltransferase activity, transferring groups other than amino-acyl groups"/>
    <property type="evidence" value="ECO:0007669"/>
    <property type="project" value="InterPro"/>
</dbReference>
<sequence length="162" mass="17804">MTLRRAAAADWPALWPMLRETFRGGDTYAVAPDISEDAARHYWLETPAETWLAEDGAVLGTYYLRANQQGGGAHVCNCGFVTDPQARGRGVARAMCLHAQDRARALGFAAMQFNFVVATNTGALHLWHDLGFETVGRLPRAFRHPAAGLVDAFVLYKWLEAG</sequence>
<dbReference type="AlphaFoldDB" id="A0A1Y5SU71"/>
<evidence type="ECO:0000313" key="2">
    <source>
        <dbReference type="EMBL" id="SLN48449.1"/>
    </source>
</evidence>
<dbReference type="InterPro" id="IPR052742">
    <property type="entry name" value="Mito_N-acetyltransferase"/>
</dbReference>
<protein>
    <submittedName>
        <fullName evidence="2">Acetyltransferase (GNAT) family protein</fullName>
    </submittedName>
</protein>
<dbReference type="InterPro" id="IPR000182">
    <property type="entry name" value="GNAT_dom"/>
</dbReference>
<name>A0A1Y5SU71_9RHOB</name>
<dbReference type="PANTHER" id="PTHR43138">
    <property type="entry name" value="ACETYLTRANSFERASE, GNAT FAMILY"/>
    <property type="match status" value="1"/>
</dbReference>
<evidence type="ECO:0000259" key="1">
    <source>
        <dbReference type="PROSITE" id="PS51186"/>
    </source>
</evidence>
<organism evidence="2 3">
    <name type="scientific">Roseisalinus antarcticus</name>
    <dbReference type="NCBI Taxonomy" id="254357"/>
    <lineage>
        <taxon>Bacteria</taxon>
        <taxon>Pseudomonadati</taxon>
        <taxon>Pseudomonadota</taxon>
        <taxon>Alphaproteobacteria</taxon>
        <taxon>Rhodobacterales</taxon>
        <taxon>Roseobacteraceae</taxon>
        <taxon>Roseisalinus</taxon>
    </lineage>
</organism>
<keyword evidence="2" id="KW-0808">Transferase</keyword>
<accession>A0A1Y5SU71</accession>
<dbReference type="Proteomes" id="UP000193900">
    <property type="component" value="Unassembled WGS sequence"/>
</dbReference>
<gene>
    <name evidence="2" type="ORF">ROA7023_02086</name>
</gene>
<dbReference type="RefSeq" id="WP_234992145.1">
    <property type="nucleotide sequence ID" value="NZ_FWFZ01000008.1"/>
</dbReference>
<reference evidence="2 3" key="1">
    <citation type="submission" date="2017-03" db="EMBL/GenBank/DDBJ databases">
        <authorList>
            <person name="Afonso C.L."/>
            <person name="Miller P.J."/>
            <person name="Scott M.A."/>
            <person name="Spackman E."/>
            <person name="Goraichik I."/>
            <person name="Dimitrov K.M."/>
            <person name="Suarez D.L."/>
            <person name="Swayne D.E."/>
        </authorList>
    </citation>
    <scope>NUCLEOTIDE SEQUENCE [LARGE SCALE GENOMIC DNA]</scope>
    <source>
        <strain evidence="2 3">CECT 7023</strain>
    </source>
</reference>
<dbReference type="Pfam" id="PF00583">
    <property type="entry name" value="Acetyltransf_1"/>
    <property type="match status" value="1"/>
</dbReference>
<dbReference type="PROSITE" id="PS51186">
    <property type="entry name" value="GNAT"/>
    <property type="match status" value="1"/>
</dbReference>
<evidence type="ECO:0000313" key="3">
    <source>
        <dbReference type="Proteomes" id="UP000193900"/>
    </source>
</evidence>
<dbReference type="CDD" id="cd04301">
    <property type="entry name" value="NAT_SF"/>
    <property type="match status" value="1"/>
</dbReference>
<feature type="domain" description="N-acetyltransferase" evidence="1">
    <location>
        <begin position="1"/>
        <end position="160"/>
    </location>
</feature>
<dbReference type="EMBL" id="FWFZ01000008">
    <property type="protein sequence ID" value="SLN48449.1"/>
    <property type="molecule type" value="Genomic_DNA"/>
</dbReference>
<dbReference type="PANTHER" id="PTHR43138:SF1">
    <property type="entry name" value="N-ACETYLTRANSFERASE ACA1"/>
    <property type="match status" value="1"/>
</dbReference>